<sequence length="57" mass="6612">MCYSSVSLLGDSKIWRSYAGKHLSMQLIGQYGLVEMKWCLTIKFGKLVKWLTWLKQG</sequence>
<dbReference type="EMBL" id="CM046400">
    <property type="protein sequence ID" value="KAI8524317.1"/>
    <property type="molecule type" value="Genomic_DNA"/>
</dbReference>
<reference evidence="1" key="1">
    <citation type="submission" date="2022-02" db="EMBL/GenBank/DDBJ databases">
        <title>Plant Genome Project.</title>
        <authorList>
            <person name="Zhang R.-G."/>
        </authorList>
    </citation>
    <scope>NUCLEOTIDE SEQUENCE</scope>
    <source>
        <strain evidence="1">AT1</strain>
    </source>
</reference>
<gene>
    <name evidence="1" type="ORF">RHMOL_Rhmol13G0141100</name>
</gene>
<name>A0ACC0L704_RHOML</name>
<dbReference type="Proteomes" id="UP001062846">
    <property type="component" value="Chromosome 13"/>
</dbReference>
<protein>
    <submittedName>
        <fullName evidence="1">Uncharacterized protein</fullName>
    </submittedName>
</protein>
<comment type="caution">
    <text evidence="1">The sequence shown here is derived from an EMBL/GenBank/DDBJ whole genome shotgun (WGS) entry which is preliminary data.</text>
</comment>
<organism evidence="1 2">
    <name type="scientific">Rhododendron molle</name>
    <name type="common">Chinese azalea</name>
    <name type="synonym">Azalea mollis</name>
    <dbReference type="NCBI Taxonomy" id="49168"/>
    <lineage>
        <taxon>Eukaryota</taxon>
        <taxon>Viridiplantae</taxon>
        <taxon>Streptophyta</taxon>
        <taxon>Embryophyta</taxon>
        <taxon>Tracheophyta</taxon>
        <taxon>Spermatophyta</taxon>
        <taxon>Magnoliopsida</taxon>
        <taxon>eudicotyledons</taxon>
        <taxon>Gunneridae</taxon>
        <taxon>Pentapetalae</taxon>
        <taxon>asterids</taxon>
        <taxon>Ericales</taxon>
        <taxon>Ericaceae</taxon>
        <taxon>Ericoideae</taxon>
        <taxon>Rhodoreae</taxon>
        <taxon>Rhododendron</taxon>
    </lineage>
</organism>
<accession>A0ACC0L704</accession>
<evidence type="ECO:0000313" key="1">
    <source>
        <dbReference type="EMBL" id="KAI8524317.1"/>
    </source>
</evidence>
<keyword evidence="2" id="KW-1185">Reference proteome</keyword>
<proteinExistence type="predicted"/>
<evidence type="ECO:0000313" key="2">
    <source>
        <dbReference type="Proteomes" id="UP001062846"/>
    </source>
</evidence>